<reference evidence="2 3" key="1">
    <citation type="journal article" date="2018" name="Nat. Ecol. Evol.">
        <title>Pezizomycetes genomes reveal the molecular basis of ectomycorrhizal truffle lifestyle.</title>
        <authorList>
            <person name="Murat C."/>
            <person name="Payen T."/>
            <person name="Noel B."/>
            <person name="Kuo A."/>
            <person name="Morin E."/>
            <person name="Chen J."/>
            <person name="Kohler A."/>
            <person name="Krizsan K."/>
            <person name="Balestrini R."/>
            <person name="Da Silva C."/>
            <person name="Montanini B."/>
            <person name="Hainaut M."/>
            <person name="Levati E."/>
            <person name="Barry K.W."/>
            <person name="Belfiori B."/>
            <person name="Cichocki N."/>
            <person name="Clum A."/>
            <person name="Dockter R.B."/>
            <person name="Fauchery L."/>
            <person name="Guy J."/>
            <person name="Iotti M."/>
            <person name="Le Tacon F."/>
            <person name="Lindquist E.A."/>
            <person name="Lipzen A."/>
            <person name="Malagnac F."/>
            <person name="Mello A."/>
            <person name="Molinier V."/>
            <person name="Miyauchi S."/>
            <person name="Poulain J."/>
            <person name="Riccioni C."/>
            <person name="Rubini A."/>
            <person name="Sitrit Y."/>
            <person name="Splivallo R."/>
            <person name="Traeger S."/>
            <person name="Wang M."/>
            <person name="Zifcakova L."/>
            <person name="Wipf D."/>
            <person name="Zambonelli A."/>
            <person name="Paolocci F."/>
            <person name="Nowrousian M."/>
            <person name="Ottonello S."/>
            <person name="Baldrian P."/>
            <person name="Spatafora J.W."/>
            <person name="Henrissat B."/>
            <person name="Nagy L.G."/>
            <person name="Aury J.M."/>
            <person name="Wincker P."/>
            <person name="Grigoriev I.V."/>
            <person name="Bonfante P."/>
            <person name="Martin F.M."/>
        </authorList>
    </citation>
    <scope>NUCLEOTIDE SEQUENCE [LARGE SCALE GENOMIC DNA]</scope>
    <source>
        <strain evidence="2 3">ATCC MYA-4762</strain>
    </source>
</reference>
<protein>
    <submittedName>
        <fullName evidence="2">Uncharacterized protein</fullName>
    </submittedName>
</protein>
<evidence type="ECO:0000256" key="1">
    <source>
        <dbReference type="SAM" id="MobiDB-lite"/>
    </source>
</evidence>
<dbReference type="AlphaFoldDB" id="A0A3N4LQD0"/>
<evidence type="ECO:0000313" key="3">
    <source>
        <dbReference type="Proteomes" id="UP000267821"/>
    </source>
</evidence>
<gene>
    <name evidence="2" type="ORF">L211DRAFT_836987</name>
</gene>
<evidence type="ECO:0000313" key="2">
    <source>
        <dbReference type="EMBL" id="RPB25127.1"/>
    </source>
</evidence>
<dbReference type="OrthoDB" id="5287843at2759"/>
<dbReference type="InParanoid" id="A0A3N4LQD0"/>
<organism evidence="2 3">
    <name type="scientific">Terfezia boudieri ATCC MYA-4762</name>
    <dbReference type="NCBI Taxonomy" id="1051890"/>
    <lineage>
        <taxon>Eukaryota</taxon>
        <taxon>Fungi</taxon>
        <taxon>Dikarya</taxon>
        <taxon>Ascomycota</taxon>
        <taxon>Pezizomycotina</taxon>
        <taxon>Pezizomycetes</taxon>
        <taxon>Pezizales</taxon>
        <taxon>Pezizaceae</taxon>
        <taxon>Terfezia</taxon>
    </lineage>
</organism>
<sequence length="1039" mass="119341">MDIDMIADHSQRHFDGQASFPVCFHGPHSGSVNPCTGIRRSYHMPTEILLRIFHYAIGSRGCRIKWQHASTDEYRFHYPHTQLMPNEVARSTCTLCPLLNLYNWALVNRHWNAIVTPFLYTEIDIHTLAIPAHVVQRPVLFRRDIWPFGTATEQVATSLTCVLAEPPSSPQIGTVLPMLKYGYHAKLRTRKFRRGKDEGLLIPGHMMQWQKWSGSSPTEDQEYLVEFEYAPGEFELEYDSDSMESEADFIGYKTKKIFEYAPIRAPEDCCFPKHYHHNFTPEWWDLLRIWEEPTEQNPITEYVLERVLKPLVKTLSERSDLAAFVKSIQLPLVVYQDYVILSSNEDPNKKRPLTLVGTDVTKPEEQRLRLREALRTGNKGKEPGPSILINLLQATLKLTEICSGNQDLDGYWSIDIASLHQMRQNQSPEPSFVIGEIFQQNLSAAQLDVATRGPQSGSSPRKQNRISRLFTRVISRKSSRNKLVENEAPNCDNLSSDGSDHSRSASNASSGNSGSDLQLQASRQGVAVTHNSLQTAICSPSHRSTALTPSYLWTQILIKSMKNLKYWRLDFGSPLSRAIPDCSWVSHCGSNPLNNLCGKRYWHRYLDWENVKLLTDVLCRDPPVSFLGWPLESLENLVHLEFSTIEDDEVHDNGRILNELKVRFGKALENGLSNLRKLSVMDSYITVLAVVPSNKLESLHVSRWHTITVHVALVIDYLTRSYDSVDDKADTALRQLTLDTLSVKLGNAYWNGEDCYPLLIGGVSTCTVTLPCGAERQIFNCGDMHDQYFLKAETIYSIIRYAPNLQELVLRRGRLALDEYWKMQMEAKHMNWDIQRHSHLVSELSKGEFNLPIAHNLTSLAFLVWGEGPRMWLSHSLTHDQMFPKLQYLTYASAVSEHWRRERFRSWYRQGRQEHSPHERRRDFRFWNWDPSLDSELSKAMLRSCGVDLFKEAKDADEVIIKTLRGRGVKVTKDAVMEGWGITLPEYGSNIAVAGSHQQRGPIPVDNVDSENLWRWYYSQIRIWWLLSWRGPVTDREVS</sequence>
<keyword evidence="3" id="KW-1185">Reference proteome</keyword>
<feature type="compositionally biased region" description="Low complexity" evidence="1">
    <location>
        <begin position="504"/>
        <end position="516"/>
    </location>
</feature>
<proteinExistence type="predicted"/>
<name>A0A3N4LQD0_9PEZI</name>
<dbReference type="EMBL" id="ML121539">
    <property type="protein sequence ID" value="RPB25127.1"/>
    <property type="molecule type" value="Genomic_DNA"/>
</dbReference>
<feature type="region of interest" description="Disordered" evidence="1">
    <location>
        <begin position="449"/>
        <end position="468"/>
    </location>
</feature>
<accession>A0A3N4LQD0</accession>
<dbReference type="Proteomes" id="UP000267821">
    <property type="component" value="Unassembled WGS sequence"/>
</dbReference>
<feature type="region of interest" description="Disordered" evidence="1">
    <location>
        <begin position="480"/>
        <end position="521"/>
    </location>
</feature>